<dbReference type="EMBL" id="JACNFK010000025">
    <property type="protein sequence ID" value="MBC8519639.1"/>
    <property type="molecule type" value="Genomic_DNA"/>
</dbReference>
<dbReference type="AlphaFoldDB" id="A0A8J6NXR3"/>
<gene>
    <name evidence="1" type="ORF">H8D24_04430</name>
</gene>
<reference evidence="1 2" key="1">
    <citation type="submission" date="2020-08" db="EMBL/GenBank/DDBJ databases">
        <title>Bridging the membrane lipid divide: bacteria of the FCB group superphylum have the potential to synthesize archaeal ether lipids.</title>
        <authorList>
            <person name="Villanueva L."/>
            <person name="Von Meijenfeldt F.A.B."/>
            <person name="Westbye A.B."/>
            <person name="Yadav S."/>
            <person name="Hopmans E.C."/>
            <person name="Dutilh B.E."/>
            <person name="Sinninghe Damste J.S."/>
        </authorList>
    </citation>
    <scope>NUCLEOTIDE SEQUENCE [LARGE SCALE GENOMIC DNA]</scope>
    <source>
        <strain evidence="1">NIOZ-UU100</strain>
    </source>
</reference>
<organism evidence="1 2">
    <name type="scientific">Candidatus Thiopontia autotrophica</name>
    <dbReference type="NCBI Taxonomy" id="2841688"/>
    <lineage>
        <taxon>Bacteria</taxon>
        <taxon>Pseudomonadati</taxon>
        <taxon>Pseudomonadota</taxon>
        <taxon>Gammaproteobacteria</taxon>
        <taxon>Candidatus Thiopontia</taxon>
    </lineage>
</organism>
<comment type="caution">
    <text evidence="1">The sequence shown here is derived from an EMBL/GenBank/DDBJ whole genome shotgun (WGS) entry which is preliminary data.</text>
</comment>
<dbReference type="PANTHER" id="PTHR34655">
    <property type="entry name" value="CONSERVED WITHIN P. AEROPHILUM"/>
    <property type="match status" value="1"/>
</dbReference>
<sequence>MAGTEKVAMICTKGTLDWAYPPFILGSTAVALGKEVSMFFTFYGLNLLLKDTSKLRVSPAGNPSMPMKMPFGPDWLRKIDWAPKLPNVFMNNMPGFEWAASKMMLQSTKNHGVASIEELREICQEFEVKFLACQMTVELFGYEHSDFIDGVEFVGASTFFDEAGDASNTMTLYL</sequence>
<dbReference type="Pfam" id="PF13686">
    <property type="entry name" value="DrsE_2"/>
    <property type="match status" value="1"/>
</dbReference>
<evidence type="ECO:0000313" key="1">
    <source>
        <dbReference type="EMBL" id="MBC8519639.1"/>
    </source>
</evidence>
<dbReference type="InterPro" id="IPR032836">
    <property type="entry name" value="DsrE2-like"/>
</dbReference>
<name>A0A8J6NXR3_9GAMM</name>
<dbReference type="SUPFAM" id="SSF75169">
    <property type="entry name" value="DsrEFH-like"/>
    <property type="match status" value="1"/>
</dbReference>
<protein>
    <submittedName>
        <fullName evidence="1">DsrE/DsrF/DrsH-like family protein</fullName>
    </submittedName>
</protein>
<dbReference type="PANTHER" id="PTHR34655:SF2">
    <property type="entry name" value="PEROXIREDOXIN FAMILY PROTEIN"/>
    <property type="match status" value="1"/>
</dbReference>
<proteinExistence type="predicted"/>
<evidence type="ECO:0000313" key="2">
    <source>
        <dbReference type="Proteomes" id="UP000654401"/>
    </source>
</evidence>
<accession>A0A8J6NXR3</accession>
<dbReference type="Gene3D" id="3.40.1260.10">
    <property type="entry name" value="DsrEFH-like"/>
    <property type="match status" value="1"/>
</dbReference>
<dbReference type="InterPro" id="IPR027396">
    <property type="entry name" value="DsrEFH-like"/>
</dbReference>
<dbReference type="Proteomes" id="UP000654401">
    <property type="component" value="Unassembled WGS sequence"/>
</dbReference>